<dbReference type="InterPro" id="IPR006426">
    <property type="entry name" value="Asn_synth_AEB"/>
</dbReference>
<dbReference type="PIRSF" id="PIRSF001589">
    <property type="entry name" value="Asn_synthetase_glu-h"/>
    <property type="match status" value="1"/>
</dbReference>
<evidence type="ECO:0000256" key="4">
    <source>
        <dbReference type="ARBA" id="ARBA00022741"/>
    </source>
</evidence>
<keyword evidence="14" id="KW-1185">Reference proteome</keyword>
<dbReference type="PANTHER" id="PTHR43284:SF1">
    <property type="entry name" value="ASPARAGINE SYNTHETASE"/>
    <property type="match status" value="1"/>
</dbReference>
<dbReference type="InterPro" id="IPR017932">
    <property type="entry name" value="GATase_2_dom"/>
</dbReference>
<dbReference type="PANTHER" id="PTHR43284">
    <property type="entry name" value="ASPARAGINE SYNTHETASE (GLUTAMINE-HYDROLYZING)"/>
    <property type="match status" value="1"/>
</dbReference>
<dbReference type="SUPFAM" id="SSF56235">
    <property type="entry name" value="N-terminal nucleophile aminohydrolases (Ntn hydrolases)"/>
    <property type="match status" value="1"/>
</dbReference>
<comment type="pathway">
    <text evidence="1">Amino-acid biosynthesis; L-asparagine biosynthesis; L-asparagine from L-aspartate (L-Gln route): step 1/1.</text>
</comment>
<evidence type="ECO:0000256" key="1">
    <source>
        <dbReference type="ARBA" id="ARBA00005187"/>
    </source>
</evidence>
<dbReference type="SUPFAM" id="SSF52402">
    <property type="entry name" value="Adenine nucleotide alpha hydrolases-like"/>
    <property type="match status" value="1"/>
</dbReference>
<dbReference type="InterPro" id="IPR029055">
    <property type="entry name" value="Ntn_hydrolases_N"/>
</dbReference>
<name>A0A0S4QTS5_9ACTN</name>
<dbReference type="AlphaFoldDB" id="A0A0S4QTS5"/>
<evidence type="ECO:0000256" key="11">
    <source>
        <dbReference type="PIRSR" id="PIRSR001589-3"/>
    </source>
</evidence>
<dbReference type="RefSeq" id="WP_091281780.1">
    <property type="nucleotide sequence ID" value="NZ_FAOZ01000020.1"/>
</dbReference>
<feature type="site" description="Important for beta-aspartyl-AMP intermediate formation" evidence="11">
    <location>
        <position position="361"/>
    </location>
</feature>
<evidence type="ECO:0000313" key="13">
    <source>
        <dbReference type="EMBL" id="CUU58527.1"/>
    </source>
</evidence>
<feature type="binding site" evidence="10">
    <location>
        <begin position="359"/>
        <end position="360"/>
    </location>
    <ligand>
        <name>ATP</name>
        <dbReference type="ChEBI" id="CHEBI:30616"/>
    </ligand>
</feature>
<dbReference type="Gene3D" id="3.40.50.620">
    <property type="entry name" value="HUPs"/>
    <property type="match status" value="1"/>
</dbReference>
<organism evidence="13 14">
    <name type="scientific">Parafrankia irregularis</name>
    <dbReference type="NCBI Taxonomy" id="795642"/>
    <lineage>
        <taxon>Bacteria</taxon>
        <taxon>Bacillati</taxon>
        <taxon>Actinomycetota</taxon>
        <taxon>Actinomycetes</taxon>
        <taxon>Frankiales</taxon>
        <taxon>Frankiaceae</taxon>
        <taxon>Parafrankia</taxon>
    </lineage>
</organism>
<dbReference type="InterPro" id="IPR051786">
    <property type="entry name" value="ASN_synthetase/amidase"/>
</dbReference>
<dbReference type="GO" id="GO:0005829">
    <property type="term" value="C:cytosol"/>
    <property type="evidence" value="ECO:0007669"/>
    <property type="project" value="TreeGrafter"/>
</dbReference>
<evidence type="ECO:0000256" key="9">
    <source>
        <dbReference type="PIRSR" id="PIRSR001589-1"/>
    </source>
</evidence>
<dbReference type="InterPro" id="IPR033738">
    <property type="entry name" value="AsnB_N"/>
</dbReference>
<keyword evidence="5 10" id="KW-0067">ATP-binding</keyword>
<sequence length="629" mass="68696">MCGIAGIARFDGQPVDPAMLSTMTGLLAHRGPDAEGFWAQGPVGFGHRRLSIIDLGGSAQPMASAGGRHHICFNGEIFNYRQLREQMSYPFQTGGDTEVALAMFAEKGIDGLSRLVGQFAFAVHDADSGGLTLVRDRVGVLPLYYCLDDSQLVFASEIKAILPALPKPPAVDHASVADYLAGRSVPAPATLFEGVRKLLPGHALSVARDGRSTIRRYWSPPLATEELPVDPRQAVDLVDAALRRAVERATVADTPVGAYLSGGVDSSLVTALMSQRTDEPVHTFSVGFGPGQHDERPMARLVSEQFATRHHEIVVKPSDFADLWSTLTWHRDAPVSEPADIAVHRLAQLAREHVRVVLSGEGADELFGGYPKYRLAALTSRIGIVPSGLRGPLFDGVQRSLPASANRLRIALRALGERDERARRDGWFAPFTERERNRLLGIARGEPGRLLPATGNDPLRGMLEADLLGWLPDNLLERGDRMTMAASVEMRPPLLDHELVELAFRLPSSVKVRDGRGKWVLKEVARRYLPTLIVDRPKVGFRVPLADWFRGDLSDLAADMLTSNGSFVGGLLGTAPVRQLLATHQQGRRNEEIRIWTLLCLEVWHEVFFRRPDRIGSDRTGSAAPGGGA</sequence>
<evidence type="ECO:0000256" key="8">
    <source>
        <dbReference type="ARBA" id="ARBA00048741"/>
    </source>
</evidence>
<dbReference type="Pfam" id="PF13537">
    <property type="entry name" value="GATase_7"/>
    <property type="match status" value="1"/>
</dbReference>
<evidence type="ECO:0000256" key="5">
    <source>
        <dbReference type="ARBA" id="ARBA00022840"/>
    </source>
</evidence>
<proteinExistence type="inferred from homology"/>
<dbReference type="CDD" id="cd00712">
    <property type="entry name" value="AsnB"/>
    <property type="match status" value="1"/>
</dbReference>
<dbReference type="EMBL" id="FAOZ01000020">
    <property type="protein sequence ID" value="CUU58527.1"/>
    <property type="molecule type" value="Genomic_DNA"/>
</dbReference>
<dbReference type="GO" id="GO:0006529">
    <property type="term" value="P:asparagine biosynthetic process"/>
    <property type="evidence" value="ECO:0007669"/>
    <property type="project" value="UniProtKB-KW"/>
</dbReference>
<dbReference type="InterPro" id="IPR001962">
    <property type="entry name" value="Asn_synthase"/>
</dbReference>
<feature type="domain" description="Glutamine amidotransferase type-2" evidence="12">
    <location>
        <begin position="2"/>
        <end position="209"/>
    </location>
</feature>
<evidence type="ECO:0000256" key="3">
    <source>
        <dbReference type="ARBA" id="ARBA00012737"/>
    </source>
</evidence>
<accession>A0A0S4QTS5</accession>
<dbReference type="InterPro" id="IPR014729">
    <property type="entry name" value="Rossmann-like_a/b/a_fold"/>
</dbReference>
<feature type="active site" description="For GATase activity" evidence="9">
    <location>
        <position position="2"/>
    </location>
</feature>
<gene>
    <name evidence="13" type="ORF">Ga0074812_12025</name>
</gene>
<keyword evidence="7 9" id="KW-0315">Glutamine amidotransferase</keyword>
<dbReference type="CDD" id="cd01991">
    <property type="entry name" value="Asn_synthase_B_C"/>
    <property type="match status" value="1"/>
</dbReference>
<dbReference type="Pfam" id="PF00733">
    <property type="entry name" value="Asn_synthase"/>
    <property type="match status" value="1"/>
</dbReference>
<dbReference type="GO" id="GO:0004066">
    <property type="term" value="F:asparagine synthase (glutamine-hydrolyzing) activity"/>
    <property type="evidence" value="ECO:0007669"/>
    <property type="project" value="UniProtKB-EC"/>
</dbReference>
<dbReference type="PROSITE" id="PS51278">
    <property type="entry name" value="GATASE_TYPE_2"/>
    <property type="match status" value="1"/>
</dbReference>
<reference evidence="14" key="1">
    <citation type="submission" date="2015-11" db="EMBL/GenBank/DDBJ databases">
        <authorList>
            <person name="Varghese N."/>
        </authorList>
    </citation>
    <scope>NUCLEOTIDE SEQUENCE [LARGE SCALE GENOMIC DNA]</scope>
    <source>
        <strain evidence="14">DSM 45899</strain>
    </source>
</reference>
<evidence type="ECO:0000256" key="6">
    <source>
        <dbReference type="ARBA" id="ARBA00022888"/>
    </source>
</evidence>
<dbReference type="Proteomes" id="UP000198802">
    <property type="component" value="Unassembled WGS sequence"/>
</dbReference>
<evidence type="ECO:0000256" key="10">
    <source>
        <dbReference type="PIRSR" id="PIRSR001589-2"/>
    </source>
</evidence>
<dbReference type="Gene3D" id="3.60.20.10">
    <property type="entry name" value="Glutamine Phosphoribosylpyrophosphate, subunit 1, domain 1"/>
    <property type="match status" value="1"/>
</dbReference>
<dbReference type="EC" id="6.3.5.4" evidence="3"/>
<evidence type="ECO:0000256" key="7">
    <source>
        <dbReference type="ARBA" id="ARBA00022962"/>
    </source>
</evidence>
<comment type="catalytic activity">
    <reaction evidence="8">
        <text>L-aspartate + L-glutamine + ATP + H2O = L-asparagine + L-glutamate + AMP + diphosphate + H(+)</text>
        <dbReference type="Rhea" id="RHEA:12228"/>
        <dbReference type="ChEBI" id="CHEBI:15377"/>
        <dbReference type="ChEBI" id="CHEBI:15378"/>
        <dbReference type="ChEBI" id="CHEBI:29985"/>
        <dbReference type="ChEBI" id="CHEBI:29991"/>
        <dbReference type="ChEBI" id="CHEBI:30616"/>
        <dbReference type="ChEBI" id="CHEBI:33019"/>
        <dbReference type="ChEBI" id="CHEBI:58048"/>
        <dbReference type="ChEBI" id="CHEBI:58359"/>
        <dbReference type="ChEBI" id="CHEBI:456215"/>
        <dbReference type="EC" id="6.3.5.4"/>
    </reaction>
</comment>
<dbReference type="NCBIfam" id="TIGR01536">
    <property type="entry name" value="asn_synth_AEB"/>
    <property type="match status" value="1"/>
</dbReference>
<evidence type="ECO:0000313" key="14">
    <source>
        <dbReference type="Proteomes" id="UP000198802"/>
    </source>
</evidence>
<evidence type="ECO:0000256" key="2">
    <source>
        <dbReference type="ARBA" id="ARBA00005752"/>
    </source>
</evidence>
<comment type="similarity">
    <text evidence="2">Belongs to the asparagine synthetase family.</text>
</comment>
<dbReference type="GO" id="GO:0005524">
    <property type="term" value="F:ATP binding"/>
    <property type="evidence" value="ECO:0007669"/>
    <property type="project" value="UniProtKB-KW"/>
</dbReference>
<keyword evidence="6 9" id="KW-0061">Asparagine biosynthesis</keyword>
<feature type="binding site" evidence="10">
    <location>
        <position position="96"/>
    </location>
    <ligand>
        <name>L-glutamine</name>
        <dbReference type="ChEBI" id="CHEBI:58359"/>
    </ligand>
</feature>
<protein>
    <recommendedName>
        <fullName evidence="3">asparagine synthase (glutamine-hydrolyzing)</fullName>
        <ecNumber evidence="3">6.3.5.4</ecNumber>
    </recommendedName>
</protein>
<keyword evidence="4 10" id="KW-0547">Nucleotide-binding</keyword>
<keyword evidence="9" id="KW-0028">Amino-acid biosynthesis</keyword>
<evidence type="ECO:0000259" key="12">
    <source>
        <dbReference type="PROSITE" id="PS51278"/>
    </source>
</evidence>
<feature type="binding site" evidence="10">
    <location>
        <position position="286"/>
    </location>
    <ligand>
        <name>ATP</name>
        <dbReference type="ChEBI" id="CHEBI:30616"/>
    </ligand>
</feature>